<feature type="region of interest" description="Disordered" evidence="5">
    <location>
        <begin position="111"/>
        <end position="131"/>
    </location>
</feature>
<accession>A0A167YY60</accession>
<name>A0A167YY60_9HYPO</name>
<evidence type="ECO:0000313" key="9">
    <source>
        <dbReference type="Proteomes" id="UP000076874"/>
    </source>
</evidence>
<comment type="subcellular location">
    <subcellularLocation>
        <location evidence="1">Nucleus</location>
    </subcellularLocation>
</comment>
<dbReference type="PANTHER" id="PTHR13230:SF5">
    <property type="entry name" value="GENERAL TRANSCRIPTION FACTOR 3C POLYPEPTIDE 5"/>
    <property type="match status" value="1"/>
</dbReference>
<keyword evidence="9" id="KW-1185">Reference proteome</keyword>
<evidence type="ECO:0000256" key="4">
    <source>
        <dbReference type="ARBA" id="ARBA00023242"/>
    </source>
</evidence>
<dbReference type="InterPro" id="IPR040454">
    <property type="entry name" value="TF_IIIC_Tfc1/Sfc1"/>
</dbReference>
<gene>
    <name evidence="8" type="ORF">SPI_01414</name>
</gene>
<feature type="compositionally biased region" description="Low complexity" evidence="5">
    <location>
        <begin position="397"/>
        <end position="408"/>
    </location>
</feature>
<feature type="compositionally biased region" description="Polar residues" evidence="5">
    <location>
        <begin position="409"/>
        <end position="421"/>
    </location>
</feature>
<dbReference type="GO" id="GO:0001003">
    <property type="term" value="F:RNA polymerase III type 2 promoter sequence-specific DNA binding"/>
    <property type="evidence" value="ECO:0007669"/>
    <property type="project" value="TreeGrafter"/>
</dbReference>
<evidence type="ECO:0000256" key="3">
    <source>
        <dbReference type="ARBA" id="ARBA00023163"/>
    </source>
</evidence>
<comment type="caution">
    <text evidence="8">The sequence shown here is derived from an EMBL/GenBank/DDBJ whole genome shotgun (WGS) entry which is preliminary data.</text>
</comment>
<dbReference type="GO" id="GO:0000127">
    <property type="term" value="C:transcription factor TFIIIC complex"/>
    <property type="evidence" value="ECO:0007669"/>
    <property type="project" value="InterPro"/>
</dbReference>
<feature type="compositionally biased region" description="Polar residues" evidence="5">
    <location>
        <begin position="564"/>
        <end position="580"/>
    </location>
</feature>
<feature type="domain" description="Transcription factor IIIC subunit 5 HTH" evidence="6">
    <location>
        <begin position="216"/>
        <end position="368"/>
    </location>
</feature>
<protein>
    <submittedName>
        <fullName evidence="8">RNA polymerase 3 transcription factor</fullName>
    </submittedName>
</protein>
<dbReference type="AlphaFoldDB" id="A0A167YY60"/>
<feature type="domain" description="Transcription factor IIIC subunit Tfc1/Sfc1 triple barrel" evidence="7">
    <location>
        <begin position="20"/>
        <end position="175"/>
    </location>
</feature>
<feature type="region of interest" description="Disordered" evidence="5">
    <location>
        <begin position="387"/>
        <end position="429"/>
    </location>
</feature>
<feature type="compositionally biased region" description="Basic residues" evidence="5">
    <location>
        <begin position="553"/>
        <end position="562"/>
    </location>
</feature>
<dbReference type="STRING" id="1081102.A0A167YY60"/>
<feature type="region of interest" description="Disordered" evidence="5">
    <location>
        <begin position="546"/>
        <end position="670"/>
    </location>
</feature>
<keyword evidence="4" id="KW-0539">Nucleus</keyword>
<dbReference type="PANTHER" id="PTHR13230">
    <property type="entry name" value="GENERAL TRANSCRIPTION FACTOR IIIC, POLYPEPTIDE 5"/>
    <property type="match status" value="1"/>
</dbReference>
<dbReference type="Pfam" id="PF09734">
    <property type="entry name" value="Tau95"/>
    <property type="match status" value="1"/>
</dbReference>
<evidence type="ECO:0000313" key="8">
    <source>
        <dbReference type="EMBL" id="OAA66838.1"/>
    </source>
</evidence>
<dbReference type="OrthoDB" id="5598268at2759"/>
<reference evidence="8 9" key="1">
    <citation type="journal article" date="2016" name="Genome Biol. Evol.">
        <title>Divergent and convergent evolution of fungal pathogenicity.</title>
        <authorList>
            <person name="Shang Y."/>
            <person name="Xiao G."/>
            <person name="Zheng P."/>
            <person name="Cen K."/>
            <person name="Zhan S."/>
            <person name="Wang C."/>
        </authorList>
    </citation>
    <scope>NUCLEOTIDE SEQUENCE [LARGE SCALE GENOMIC DNA]</scope>
    <source>
        <strain evidence="8 9">RCEF 264</strain>
    </source>
</reference>
<dbReference type="GO" id="GO:0001002">
    <property type="term" value="F:RNA polymerase III type 1 promoter sequence-specific DNA binding"/>
    <property type="evidence" value="ECO:0007669"/>
    <property type="project" value="TreeGrafter"/>
</dbReference>
<evidence type="ECO:0000256" key="5">
    <source>
        <dbReference type="SAM" id="MobiDB-lite"/>
    </source>
</evidence>
<proteinExistence type="predicted"/>
<keyword evidence="3" id="KW-0804">Transcription</keyword>
<dbReference type="EMBL" id="AZHD01000002">
    <property type="protein sequence ID" value="OAA66838.1"/>
    <property type="molecule type" value="Genomic_DNA"/>
</dbReference>
<keyword evidence="2" id="KW-0238">DNA-binding</keyword>
<dbReference type="InterPro" id="IPR041499">
    <property type="entry name" value="Tfc1/Sfc1_N"/>
</dbReference>
<dbReference type="GO" id="GO:0006384">
    <property type="term" value="P:transcription initiation at RNA polymerase III promoter"/>
    <property type="evidence" value="ECO:0007669"/>
    <property type="project" value="InterPro"/>
</dbReference>
<evidence type="ECO:0000259" key="7">
    <source>
        <dbReference type="Pfam" id="PF17682"/>
    </source>
</evidence>
<dbReference type="InterPro" id="IPR019136">
    <property type="entry name" value="TF_IIIC_su-5_HTH"/>
</dbReference>
<organism evidence="8 9">
    <name type="scientific">Niveomyces insectorum RCEF 264</name>
    <dbReference type="NCBI Taxonomy" id="1081102"/>
    <lineage>
        <taxon>Eukaryota</taxon>
        <taxon>Fungi</taxon>
        <taxon>Dikarya</taxon>
        <taxon>Ascomycota</taxon>
        <taxon>Pezizomycotina</taxon>
        <taxon>Sordariomycetes</taxon>
        <taxon>Hypocreomycetidae</taxon>
        <taxon>Hypocreales</taxon>
        <taxon>Cordycipitaceae</taxon>
        <taxon>Niveomyces</taxon>
    </lineage>
</organism>
<dbReference type="Gene3D" id="3.30.200.160">
    <property type="entry name" value="TFIIIC, subcomplex tauA, subunit Sfc1, barrel domain"/>
    <property type="match status" value="1"/>
</dbReference>
<feature type="compositionally biased region" description="Acidic residues" evidence="5">
    <location>
        <begin position="602"/>
        <end position="666"/>
    </location>
</feature>
<evidence type="ECO:0000256" key="1">
    <source>
        <dbReference type="ARBA" id="ARBA00004123"/>
    </source>
</evidence>
<dbReference type="GO" id="GO:0005634">
    <property type="term" value="C:nucleus"/>
    <property type="evidence" value="ECO:0007669"/>
    <property type="project" value="UniProtKB-SubCell"/>
</dbReference>
<sequence length="694" mass="76464">MEADDDKAPVYPIPARQIAAVEHPALLRSLNRGLETFGVNVDYRKAGIVKPEGPQASLPLFLRHEDPSSSALVSHNAASHNVVLAVTLPARTGMKRKRGVDGPWEYDPSVATSAGGAGADSLGSGEGRLAGETLDQRNARLLRRMLQDNAGNYKVDVVGLVKHSHRYRGLFDFQQSAHDSSFMAKFTEKVLPGELSKLREFELTPGVAPPPHVDLPAPPFFTTQTLPFSYFYSQNPFVREVAAADGAVQLVNSTAATAARGYFLKFDHEPIPTAPPPTLPAMAGRHQQAVLAAMRQAVAERPVWTRRGLVSHMSAAMGLPFTENRLKPYFAHVCYQFKGGPWRDTLVRYGVDPRKDPAHRQYQTLLFQLHQQADRKRACWYSLRPAGGGGEEEEGRSANASAEVNANADPSTAAKTATQALSVPLSPGKGRQDTHIFDGRSYCDDGKIWQVCDITDPVLAAMLADAPVRPTCDLASTGWYHQGTWAKAKAIMKTKLMAVRFGRDVDASAFRRALAIGDATPRLGVRSIKVPVPDLHLTPEEAALNAMKTYHGQPRKRERRRGVTSFSVPVLTQQQRNATARTPGAEPRAAPSSAVSEKEPPGEDEEQAGEEDEIEEMDEMEEVEEEEEEEMEELEEDEPDDVDLEEDLEEEELEAEADEAHEDETDERAARYAAIKEEILDDVDENDNGGRRRR</sequence>
<feature type="compositionally biased region" description="Low complexity" evidence="5">
    <location>
        <begin position="111"/>
        <end position="123"/>
    </location>
</feature>
<evidence type="ECO:0000259" key="6">
    <source>
        <dbReference type="Pfam" id="PF09734"/>
    </source>
</evidence>
<dbReference type="Proteomes" id="UP000076874">
    <property type="component" value="Unassembled WGS sequence"/>
</dbReference>
<dbReference type="Pfam" id="PF17682">
    <property type="entry name" value="Tau95_N"/>
    <property type="match status" value="1"/>
</dbReference>
<dbReference type="InterPro" id="IPR042536">
    <property type="entry name" value="TFIIIC_tauA_Sfc1"/>
</dbReference>
<evidence type="ECO:0000256" key="2">
    <source>
        <dbReference type="ARBA" id="ARBA00023125"/>
    </source>
</evidence>